<dbReference type="Proteomes" id="UP001290462">
    <property type="component" value="Unassembled WGS sequence"/>
</dbReference>
<feature type="domain" description="Peptidase M50" evidence="8">
    <location>
        <begin position="9"/>
        <end position="98"/>
    </location>
</feature>
<dbReference type="GO" id="GO:0008233">
    <property type="term" value="F:peptidase activity"/>
    <property type="evidence" value="ECO:0007669"/>
    <property type="project" value="UniProtKB-KW"/>
</dbReference>
<evidence type="ECO:0000313" key="10">
    <source>
        <dbReference type="Proteomes" id="UP001290462"/>
    </source>
</evidence>
<evidence type="ECO:0000256" key="2">
    <source>
        <dbReference type="ARBA" id="ARBA00004141"/>
    </source>
</evidence>
<evidence type="ECO:0000313" key="9">
    <source>
        <dbReference type="EMBL" id="MDZ5759321.1"/>
    </source>
</evidence>
<evidence type="ECO:0000256" key="6">
    <source>
        <dbReference type="ARBA" id="ARBA00023136"/>
    </source>
</evidence>
<comment type="subcellular location">
    <subcellularLocation>
        <location evidence="2">Membrane</location>
        <topology evidence="2">Multi-pass membrane protein</topology>
    </subcellularLocation>
</comment>
<comment type="cofactor">
    <cofactor evidence="1">
        <name>Zn(2+)</name>
        <dbReference type="ChEBI" id="CHEBI:29105"/>
    </cofactor>
</comment>
<feature type="transmembrane region" description="Helical" evidence="7">
    <location>
        <begin position="106"/>
        <end position="127"/>
    </location>
</feature>
<dbReference type="AlphaFoldDB" id="A0AAW9K7U6"/>
<keyword evidence="4 7" id="KW-0812">Transmembrane</keyword>
<name>A0AAW9K7U6_CARML</name>
<comment type="caution">
    <text evidence="9">The sequence shown here is derived from an EMBL/GenBank/DDBJ whole genome shotgun (WGS) entry which is preliminary data.</text>
</comment>
<dbReference type="InterPro" id="IPR008915">
    <property type="entry name" value="Peptidase_M50"/>
</dbReference>
<organism evidence="9 10">
    <name type="scientific">Carnobacterium maltaromaticum</name>
    <name type="common">Carnobacterium piscicola</name>
    <dbReference type="NCBI Taxonomy" id="2751"/>
    <lineage>
        <taxon>Bacteria</taxon>
        <taxon>Bacillati</taxon>
        <taxon>Bacillota</taxon>
        <taxon>Bacilli</taxon>
        <taxon>Lactobacillales</taxon>
        <taxon>Carnobacteriaceae</taxon>
        <taxon>Carnobacterium</taxon>
    </lineage>
</organism>
<reference evidence="9" key="1">
    <citation type="submission" date="2023-08" db="EMBL/GenBank/DDBJ databases">
        <title>Genomic characterization of piscicolin 126 produced by Carnobacterium maltaromaticum CM22 strain isolated from salmon (Salmo salar).</title>
        <authorList>
            <person name="Gonzalez-Gragera E."/>
            <person name="Garcia-Lopez J.D."/>
            <person name="Teso-Perez C."/>
            <person name="Gimenez-Hernandez I."/>
            <person name="Peralta-Sanchez J.M."/>
            <person name="Valdivia E."/>
            <person name="Montalban-Lopez M."/>
            <person name="Martin-Platero A.M."/>
            <person name="Banos A."/>
            <person name="Martinez-Bueno M."/>
        </authorList>
    </citation>
    <scope>NUCLEOTIDE SEQUENCE</scope>
    <source>
        <strain evidence="9">CM22</strain>
    </source>
</reference>
<accession>A0AAW9K7U6</accession>
<dbReference type="RefSeq" id="WP_322809168.1">
    <property type="nucleotide sequence ID" value="NZ_JAVBVO010000003.1"/>
</dbReference>
<keyword evidence="9" id="KW-0378">Hydrolase</keyword>
<evidence type="ECO:0000259" key="8">
    <source>
        <dbReference type="Pfam" id="PF02163"/>
    </source>
</evidence>
<keyword evidence="6 7" id="KW-0472">Membrane</keyword>
<evidence type="ECO:0000256" key="5">
    <source>
        <dbReference type="ARBA" id="ARBA00022989"/>
    </source>
</evidence>
<evidence type="ECO:0000256" key="7">
    <source>
        <dbReference type="SAM" id="Phobius"/>
    </source>
</evidence>
<dbReference type="GO" id="GO:0016020">
    <property type="term" value="C:membrane"/>
    <property type="evidence" value="ECO:0007669"/>
    <property type="project" value="UniProtKB-SubCell"/>
</dbReference>
<evidence type="ECO:0000256" key="4">
    <source>
        <dbReference type="ARBA" id="ARBA00022692"/>
    </source>
</evidence>
<sequence length="135" mass="15890">MEIEINFQLIFVLYLVLLIHELGHVIAIKLIGGDFLYVSLGHGPELWSFKKFRINKYFFIFMGFTGVKYKEKQSKFELVFFFLNGILFSAVIWLIINLFWDNSFVQEFNFCFYVLSFTALLPINYPIGGNPSDFK</sequence>
<dbReference type="Pfam" id="PF02163">
    <property type="entry name" value="Peptidase_M50"/>
    <property type="match status" value="1"/>
</dbReference>
<dbReference type="GO" id="GO:0006508">
    <property type="term" value="P:proteolysis"/>
    <property type="evidence" value="ECO:0007669"/>
    <property type="project" value="UniProtKB-KW"/>
</dbReference>
<comment type="similarity">
    <text evidence="3">Belongs to the peptidase M50B family.</text>
</comment>
<gene>
    <name evidence="9" type="ORF">RAK27_11670</name>
</gene>
<proteinExistence type="inferred from homology"/>
<dbReference type="EMBL" id="JAVBVO010000003">
    <property type="protein sequence ID" value="MDZ5759321.1"/>
    <property type="molecule type" value="Genomic_DNA"/>
</dbReference>
<evidence type="ECO:0000256" key="1">
    <source>
        <dbReference type="ARBA" id="ARBA00001947"/>
    </source>
</evidence>
<evidence type="ECO:0000256" key="3">
    <source>
        <dbReference type="ARBA" id="ARBA00007931"/>
    </source>
</evidence>
<keyword evidence="5 7" id="KW-1133">Transmembrane helix</keyword>
<feature type="transmembrane region" description="Helical" evidence="7">
    <location>
        <begin position="12"/>
        <end position="32"/>
    </location>
</feature>
<protein>
    <submittedName>
        <fullName evidence="9">Site-2 protease family protein</fullName>
    </submittedName>
</protein>
<feature type="transmembrane region" description="Helical" evidence="7">
    <location>
        <begin position="78"/>
        <end position="100"/>
    </location>
</feature>
<keyword evidence="9" id="KW-0645">Protease</keyword>